<dbReference type="GO" id="GO:0005096">
    <property type="term" value="F:GTPase activator activity"/>
    <property type="evidence" value="ECO:0007669"/>
    <property type="project" value="UniProtKB-KW"/>
</dbReference>
<keyword evidence="13" id="KW-1185">Reference proteome</keyword>
<feature type="domain" description="Arf-GAP" evidence="11">
    <location>
        <begin position="440"/>
        <end position="566"/>
    </location>
</feature>
<dbReference type="SMART" id="SM00105">
    <property type="entry name" value="ArfGap"/>
    <property type="match status" value="1"/>
</dbReference>
<keyword evidence="6 7" id="KW-0040">ANK repeat</keyword>
<accession>A0A2K6PCX1</accession>
<dbReference type="PROSITE" id="PS50297">
    <property type="entry name" value="ANK_REP_REGION"/>
    <property type="match status" value="1"/>
</dbReference>
<evidence type="ECO:0000256" key="4">
    <source>
        <dbReference type="ARBA" id="ARBA00022771"/>
    </source>
</evidence>
<feature type="compositionally biased region" description="Low complexity" evidence="9">
    <location>
        <begin position="375"/>
        <end position="386"/>
    </location>
</feature>
<feature type="domain" description="PH" evidence="10">
    <location>
        <begin position="280"/>
        <end position="443"/>
    </location>
</feature>
<keyword evidence="5" id="KW-0862">Zinc</keyword>
<dbReference type="PROSITE" id="PS50003">
    <property type="entry name" value="PH_DOMAIN"/>
    <property type="match status" value="1"/>
</dbReference>
<dbReference type="FunFam" id="1.25.40.20:FF:000038">
    <property type="entry name" value="Arf-GAP with GTPase, ANK repeat and PH domain-containing protein 3"/>
    <property type="match status" value="1"/>
</dbReference>
<dbReference type="Pfam" id="PF01412">
    <property type="entry name" value="ArfGap"/>
    <property type="match status" value="1"/>
</dbReference>
<evidence type="ECO:0000256" key="6">
    <source>
        <dbReference type="ARBA" id="ARBA00023043"/>
    </source>
</evidence>
<dbReference type="InterPro" id="IPR002110">
    <property type="entry name" value="Ankyrin_rpt"/>
</dbReference>
<evidence type="ECO:0000259" key="11">
    <source>
        <dbReference type="PROSITE" id="PS50115"/>
    </source>
</evidence>
<dbReference type="SUPFAM" id="SSF48403">
    <property type="entry name" value="Ankyrin repeat"/>
    <property type="match status" value="1"/>
</dbReference>
<dbReference type="PROSITE" id="PS50088">
    <property type="entry name" value="ANK_REPEAT"/>
    <property type="match status" value="1"/>
</dbReference>
<dbReference type="STRING" id="61622.ENSRROP00000014344"/>
<proteinExistence type="inferred from homology"/>
<dbReference type="InterPro" id="IPR036770">
    <property type="entry name" value="Ankyrin_rpt-contain_sf"/>
</dbReference>
<protein>
    <recommendedName>
        <fullName evidence="14">ArfGAP with GTPase domain, ankyrin repeat and PH domain 1</fullName>
    </recommendedName>
</protein>
<dbReference type="GO" id="GO:0008270">
    <property type="term" value="F:zinc ion binding"/>
    <property type="evidence" value="ECO:0007669"/>
    <property type="project" value="UniProtKB-KW"/>
</dbReference>
<feature type="repeat" description="ANK" evidence="7">
    <location>
        <begin position="605"/>
        <end position="637"/>
    </location>
</feature>
<feature type="compositionally biased region" description="Polar residues" evidence="9">
    <location>
        <begin position="220"/>
        <end position="237"/>
    </location>
</feature>
<dbReference type="SMART" id="SM00233">
    <property type="entry name" value="PH"/>
    <property type="match status" value="1"/>
</dbReference>
<dbReference type="InterPro" id="IPR037278">
    <property type="entry name" value="ARFGAP/RecO"/>
</dbReference>
<feature type="compositionally biased region" description="Basic and acidic residues" evidence="9">
    <location>
        <begin position="256"/>
        <end position="271"/>
    </location>
</feature>
<dbReference type="PROSITE" id="PS50115">
    <property type="entry name" value="ARFGAP"/>
    <property type="match status" value="1"/>
</dbReference>
<sequence length="668" mass="73899">MGNILTCCVCPRTSHEFDQQQGSVCPSESEIYETAGAGDGMAGAPVAAAVQPAVVTVEVGEDLHMHHIHDWEMPEGKEFNPSANPEASTIFQRNCQTDALEFNPSANPEASTIFQRNSQTDVIEIKRSNCTNHVSTVRFSQQYSSCSTIFLDDSTASQPYLTMTIISVTLEIHHDITQSHYPNFRSHSFCSTQVSTMHITQTRNGGGSLSNYSSSIPLTPSTSQEDLQVNVPPTANTPMPVRKQSKRWSKLFTSEKGSDPDKEKKAPESHADTIGSGRAIPIKQSMLLKLSGKWLKKWKKKYVTLCDNGVLTYYSSLGDYMKNIHKKEIDLRTSTIKVPGKRPPLATLACVPISSSKSNGLFKDTNNTGLSDSICSSPSISSTTSPKLNPPHSPHANKKKHRRKKNTNKNFIIVSLTGQMWHFEAMTYEEQDAWVQAIESQILASLQSCESSKSKFQLMSQSKAMTRNPNWASLNLGVLMCIECSGIHRNLGTHLSRVRSLDMDDWPVELMQVMSSIGNELANSIWQESSQGRTKPSVDSTREEKEWWIHAKYEQKLFLAPLPCTELSLGQHLLQATADEDLQTAILLLAHGSWEEVNESCGEGDSCTALHLACCKGNVVLVHILIWYGVDIMAGDAHGNTALAYAWQTSSQECINVLPQYGCPDEHM</sequence>
<dbReference type="Proteomes" id="UP000233200">
    <property type="component" value="Unplaced"/>
</dbReference>
<feature type="region of interest" description="Disordered" evidence="9">
    <location>
        <begin position="220"/>
        <end position="275"/>
    </location>
</feature>
<dbReference type="InterPro" id="IPR001164">
    <property type="entry name" value="ArfGAP_dom"/>
</dbReference>
<keyword evidence="2" id="KW-0343">GTPase activation</keyword>
<dbReference type="GO" id="GO:0003924">
    <property type="term" value="F:GTPase activity"/>
    <property type="evidence" value="ECO:0007669"/>
    <property type="project" value="TreeGrafter"/>
</dbReference>
<dbReference type="Gene3D" id="2.30.29.30">
    <property type="entry name" value="Pleckstrin-homology domain (PH domain)/Phosphotyrosine-binding domain (PTB)"/>
    <property type="match status" value="1"/>
</dbReference>
<evidence type="ECO:0000256" key="5">
    <source>
        <dbReference type="ARBA" id="ARBA00022833"/>
    </source>
</evidence>
<dbReference type="AlphaFoldDB" id="A0A2K6PCX1"/>
<dbReference type="Gene3D" id="1.10.220.150">
    <property type="entry name" value="Arf GTPase activating protein"/>
    <property type="match status" value="1"/>
</dbReference>
<dbReference type="InterPro" id="IPR051282">
    <property type="entry name" value="Arf-GAP_GTPase_ANK_PH"/>
</dbReference>
<evidence type="ECO:0000256" key="8">
    <source>
        <dbReference type="PROSITE-ProRule" id="PRU00288"/>
    </source>
</evidence>
<dbReference type="SUPFAM" id="SSF57863">
    <property type="entry name" value="ArfGap/RecO-like zinc finger"/>
    <property type="match status" value="1"/>
</dbReference>
<dbReference type="FunFam" id="1.10.220.150:FF:000024">
    <property type="entry name" value="Uncharacterized protein"/>
    <property type="match status" value="1"/>
</dbReference>
<dbReference type="InterPro" id="IPR038508">
    <property type="entry name" value="ArfGAP_dom_sf"/>
</dbReference>
<evidence type="ECO:0000256" key="3">
    <source>
        <dbReference type="ARBA" id="ARBA00022723"/>
    </source>
</evidence>
<keyword evidence="4 8" id="KW-0863">Zinc-finger</keyword>
<dbReference type="Pfam" id="PF00169">
    <property type="entry name" value="PH"/>
    <property type="match status" value="1"/>
</dbReference>
<evidence type="ECO:0000256" key="7">
    <source>
        <dbReference type="PROSITE-ProRule" id="PRU00023"/>
    </source>
</evidence>
<reference evidence="12" key="2">
    <citation type="submission" date="2025-09" db="UniProtKB">
        <authorList>
            <consortium name="Ensembl"/>
        </authorList>
    </citation>
    <scope>IDENTIFICATION</scope>
</reference>
<comment type="similarity">
    <text evidence="1">Belongs to the centaurin gamma-like family.</text>
</comment>
<dbReference type="PANTHER" id="PTHR45819:SF8">
    <property type="entry name" value="ARF-GAP WITH GTPASE, ANK REPEAT AND PH DOMAIN-CONTAINING PROTEIN 11"/>
    <property type="match status" value="1"/>
</dbReference>
<keyword evidence="3" id="KW-0479">Metal-binding</keyword>
<organism evidence="12 13">
    <name type="scientific">Rhinopithecus roxellana</name>
    <name type="common">Golden snub-nosed monkey</name>
    <name type="synonym">Pygathrix roxellana</name>
    <dbReference type="NCBI Taxonomy" id="61622"/>
    <lineage>
        <taxon>Eukaryota</taxon>
        <taxon>Metazoa</taxon>
        <taxon>Chordata</taxon>
        <taxon>Craniata</taxon>
        <taxon>Vertebrata</taxon>
        <taxon>Euteleostomi</taxon>
        <taxon>Mammalia</taxon>
        <taxon>Eutheria</taxon>
        <taxon>Euarchontoglires</taxon>
        <taxon>Primates</taxon>
        <taxon>Haplorrhini</taxon>
        <taxon>Catarrhini</taxon>
        <taxon>Cercopithecidae</taxon>
        <taxon>Colobinae</taxon>
        <taxon>Rhinopithecus</taxon>
    </lineage>
</organism>
<dbReference type="PANTHER" id="PTHR45819">
    <property type="entry name" value="CENTAURIN-GAMMA-1A"/>
    <property type="match status" value="1"/>
</dbReference>
<feature type="region of interest" description="Disordered" evidence="9">
    <location>
        <begin position="375"/>
        <end position="404"/>
    </location>
</feature>
<dbReference type="PRINTS" id="PR00405">
    <property type="entry name" value="REVINTRACTNG"/>
</dbReference>
<evidence type="ECO:0000259" key="10">
    <source>
        <dbReference type="PROSITE" id="PS50003"/>
    </source>
</evidence>
<name>A0A2K6PCX1_RHIRO</name>
<feature type="compositionally biased region" description="Basic residues" evidence="9">
    <location>
        <begin position="395"/>
        <end position="404"/>
    </location>
</feature>
<dbReference type="SMART" id="SM00248">
    <property type="entry name" value="ANK"/>
    <property type="match status" value="2"/>
</dbReference>
<dbReference type="InterPro" id="IPR011993">
    <property type="entry name" value="PH-like_dom_sf"/>
</dbReference>
<evidence type="ECO:0000256" key="1">
    <source>
        <dbReference type="ARBA" id="ARBA00005430"/>
    </source>
</evidence>
<dbReference type="Ensembl" id="ENSRROT00000038472.1">
    <property type="protein sequence ID" value="ENSRROP00000014344.1"/>
    <property type="gene ID" value="ENSRROG00000031386.1"/>
</dbReference>
<dbReference type="Gene3D" id="1.25.40.20">
    <property type="entry name" value="Ankyrin repeat-containing domain"/>
    <property type="match status" value="1"/>
</dbReference>
<dbReference type="Pfam" id="PF12796">
    <property type="entry name" value="Ank_2"/>
    <property type="match status" value="1"/>
</dbReference>
<evidence type="ECO:0000313" key="12">
    <source>
        <dbReference type="Ensembl" id="ENSRROP00000014344.1"/>
    </source>
</evidence>
<evidence type="ECO:0000256" key="9">
    <source>
        <dbReference type="SAM" id="MobiDB-lite"/>
    </source>
</evidence>
<dbReference type="InterPro" id="IPR001849">
    <property type="entry name" value="PH_domain"/>
</dbReference>
<evidence type="ECO:0008006" key="14">
    <source>
        <dbReference type="Google" id="ProtNLM"/>
    </source>
</evidence>
<dbReference type="GeneTree" id="ENSGT00940000163475"/>
<reference evidence="12" key="1">
    <citation type="submission" date="2025-08" db="UniProtKB">
        <authorList>
            <consortium name="Ensembl"/>
        </authorList>
    </citation>
    <scope>IDENTIFICATION</scope>
</reference>
<evidence type="ECO:0000313" key="13">
    <source>
        <dbReference type="Proteomes" id="UP000233200"/>
    </source>
</evidence>
<evidence type="ECO:0000256" key="2">
    <source>
        <dbReference type="ARBA" id="ARBA00022468"/>
    </source>
</evidence>
<dbReference type="SUPFAM" id="SSF50729">
    <property type="entry name" value="PH domain-like"/>
    <property type="match status" value="1"/>
</dbReference>